<reference evidence="2 3" key="1">
    <citation type="submission" date="2023-01" db="EMBL/GenBank/DDBJ databases">
        <title>Analysis of 21 Apiospora genomes using comparative genomics revels a genus with tremendous synthesis potential of carbohydrate active enzymes and secondary metabolites.</title>
        <authorList>
            <person name="Sorensen T."/>
        </authorList>
    </citation>
    <scope>NUCLEOTIDE SEQUENCE [LARGE SCALE GENOMIC DNA]</scope>
    <source>
        <strain evidence="2 3">CBS 135458</strain>
    </source>
</reference>
<dbReference type="Proteomes" id="UP001480595">
    <property type="component" value="Unassembled WGS sequence"/>
</dbReference>
<evidence type="ECO:0000313" key="2">
    <source>
        <dbReference type="EMBL" id="KAK8059035.1"/>
    </source>
</evidence>
<dbReference type="EMBL" id="JAQQWL010000009">
    <property type="protein sequence ID" value="KAK8059035.1"/>
    <property type="molecule type" value="Genomic_DNA"/>
</dbReference>
<feature type="region of interest" description="Disordered" evidence="1">
    <location>
        <begin position="42"/>
        <end position="106"/>
    </location>
</feature>
<evidence type="ECO:0008006" key="4">
    <source>
        <dbReference type="Google" id="ProtNLM"/>
    </source>
</evidence>
<dbReference type="RefSeq" id="XP_066714481.1">
    <property type="nucleotide sequence ID" value="XM_066860892.1"/>
</dbReference>
<protein>
    <recommendedName>
        <fullName evidence="4">HMG box domain-containing protein</fullName>
    </recommendedName>
</protein>
<comment type="caution">
    <text evidence="2">The sequence shown here is derived from an EMBL/GenBank/DDBJ whole genome shotgun (WGS) entry which is preliminary data.</text>
</comment>
<keyword evidence="3" id="KW-1185">Reference proteome</keyword>
<dbReference type="GeneID" id="92093955"/>
<name>A0ABR1UJE2_9PEZI</name>
<organism evidence="2 3">
    <name type="scientific">Apiospora phragmitis</name>
    <dbReference type="NCBI Taxonomy" id="2905665"/>
    <lineage>
        <taxon>Eukaryota</taxon>
        <taxon>Fungi</taxon>
        <taxon>Dikarya</taxon>
        <taxon>Ascomycota</taxon>
        <taxon>Pezizomycotina</taxon>
        <taxon>Sordariomycetes</taxon>
        <taxon>Xylariomycetidae</taxon>
        <taxon>Amphisphaeriales</taxon>
        <taxon>Apiosporaceae</taxon>
        <taxon>Apiospora</taxon>
    </lineage>
</organism>
<gene>
    <name evidence="2" type="ORF">PG994_009483</name>
</gene>
<accession>A0ABR1UJE2</accession>
<evidence type="ECO:0000313" key="3">
    <source>
        <dbReference type="Proteomes" id="UP001480595"/>
    </source>
</evidence>
<evidence type="ECO:0000256" key="1">
    <source>
        <dbReference type="SAM" id="MobiDB-lite"/>
    </source>
</evidence>
<sequence>MQVNNPTFAVTNWKQIAANANQHPAYVKQRFAALRKEFLEHEASKGAASTPAAASPSKKATASPSKKRGHTNKAAEEDDSEPEATPAKKQRSSRPSNKGKAPACQG</sequence>
<proteinExistence type="predicted"/>
<feature type="compositionally biased region" description="Low complexity" evidence="1">
    <location>
        <begin position="45"/>
        <end position="64"/>
    </location>
</feature>